<dbReference type="GO" id="GO:0032259">
    <property type="term" value="P:methylation"/>
    <property type="evidence" value="ECO:0007669"/>
    <property type="project" value="UniProtKB-KW"/>
</dbReference>
<organism evidence="2 3">
    <name type="scientific">Streptomyces morookaense</name>
    <name type="common">Streptoverticillium morookaense</name>
    <dbReference type="NCBI Taxonomy" id="1970"/>
    <lineage>
        <taxon>Bacteria</taxon>
        <taxon>Bacillati</taxon>
        <taxon>Actinomycetota</taxon>
        <taxon>Actinomycetes</taxon>
        <taxon>Kitasatosporales</taxon>
        <taxon>Streptomycetaceae</taxon>
        <taxon>Streptomyces</taxon>
    </lineage>
</organism>
<dbReference type="Proteomes" id="UP000587462">
    <property type="component" value="Unassembled WGS sequence"/>
</dbReference>
<dbReference type="GO" id="GO:0008168">
    <property type="term" value="F:methyltransferase activity"/>
    <property type="evidence" value="ECO:0007669"/>
    <property type="project" value="UniProtKB-KW"/>
</dbReference>
<gene>
    <name evidence="2" type="ORF">HG542_09450</name>
</gene>
<dbReference type="SUPFAM" id="SSF53335">
    <property type="entry name" value="S-adenosyl-L-methionine-dependent methyltransferases"/>
    <property type="match status" value="1"/>
</dbReference>
<dbReference type="CDD" id="cd02440">
    <property type="entry name" value="AdoMet_MTases"/>
    <property type="match status" value="1"/>
</dbReference>
<evidence type="ECO:0000259" key="1">
    <source>
        <dbReference type="Pfam" id="PF13649"/>
    </source>
</evidence>
<feature type="domain" description="Methyltransferase" evidence="1">
    <location>
        <begin position="45"/>
        <end position="133"/>
    </location>
</feature>
<keyword evidence="2" id="KW-0808">Transferase</keyword>
<dbReference type="InterPro" id="IPR029063">
    <property type="entry name" value="SAM-dependent_MTases_sf"/>
</dbReference>
<protein>
    <submittedName>
        <fullName evidence="2">Class I SAM-dependent methyltransferase</fullName>
    </submittedName>
</protein>
<evidence type="ECO:0000313" key="2">
    <source>
        <dbReference type="EMBL" id="NVK77890.1"/>
    </source>
</evidence>
<evidence type="ECO:0000313" key="3">
    <source>
        <dbReference type="Proteomes" id="UP000587462"/>
    </source>
</evidence>
<keyword evidence="3" id="KW-1185">Reference proteome</keyword>
<dbReference type="Pfam" id="PF13649">
    <property type="entry name" value="Methyltransf_25"/>
    <property type="match status" value="1"/>
</dbReference>
<dbReference type="InterPro" id="IPR041698">
    <property type="entry name" value="Methyltransf_25"/>
</dbReference>
<reference evidence="2 3" key="1">
    <citation type="submission" date="2020-04" db="EMBL/GenBank/DDBJ databases">
        <title>Draft Genome Sequence of Streptomyces morookaense DSM 40503, an 8-azaguanine-producing strain.</title>
        <authorList>
            <person name="Qi J."/>
            <person name="Gao J.-M."/>
        </authorList>
    </citation>
    <scope>NUCLEOTIDE SEQUENCE [LARGE SCALE GENOMIC DNA]</scope>
    <source>
        <strain evidence="2 3">DSM 40503</strain>
    </source>
</reference>
<proteinExistence type="predicted"/>
<keyword evidence="2" id="KW-0489">Methyltransferase</keyword>
<dbReference type="Gene3D" id="3.40.50.150">
    <property type="entry name" value="Vaccinia Virus protein VP39"/>
    <property type="match status" value="1"/>
</dbReference>
<comment type="caution">
    <text evidence="2">The sequence shown here is derived from an EMBL/GenBank/DDBJ whole genome shotgun (WGS) entry which is preliminary data.</text>
</comment>
<sequence>MATDHDDDYGRTFGDVYDDWYSLDFDDGEAAVEVLARYGRDGGALELGVGTGRIAIPLAARGISVHGVDTSPDMLRRLRAKPGAELVRTELADMTDCDLGRRFALVYSVFNSLFCVPDQRRQTACFAVAARHLAGPCGRFVVDHQIPDAVGSGPSLRHLHTGPDRFRFSVVRCDPVSQIMERQTMVVENGGVTPYRSVIRYVWPSEMDLMAAAAGLALEDRWPGWQGGTVRPDTRRCISVYRPVTEGAP</sequence>
<accession>A0A7Y7B2X8</accession>
<dbReference type="RefSeq" id="WP_171079663.1">
    <property type="nucleotide sequence ID" value="NZ_BNBU01000003.1"/>
</dbReference>
<name>A0A7Y7B2X8_STRMO</name>
<dbReference type="AlphaFoldDB" id="A0A7Y7B2X8"/>
<dbReference type="EMBL" id="JABBXF010000016">
    <property type="protein sequence ID" value="NVK77890.1"/>
    <property type="molecule type" value="Genomic_DNA"/>
</dbReference>